<accession>A0A4Y2B2J1</accession>
<name>A0A4Y2B2J1_ARAVE</name>
<sequence length="225" mass="27189">MALTFLPSLQHLAAVRVALTVYNDDIIRFLDELYLREKYDVLDPHHFNLKEERWIRKCIKKTRKKLCKCLPKSLRNPVVHIIQPIVAEIHFWARDHFPIIKRIEKRHYKNSLCWKSEGTIDRTKTAKQLVRNESIDKTVRFVMACIYFLENDVVHLWQSMTADERQNIFLIDSNTAVDFWMKWLRENAKSPWTRCVLKYLTCDFLYRMLSYLPYSRIRITSFFNE</sequence>
<dbReference type="AlphaFoldDB" id="A0A4Y2B2J1"/>
<protein>
    <submittedName>
        <fullName evidence="1">Uncharacterized protein</fullName>
    </submittedName>
</protein>
<dbReference type="EMBL" id="BGPR01000043">
    <property type="protein sequence ID" value="GBL85555.1"/>
    <property type="molecule type" value="Genomic_DNA"/>
</dbReference>
<reference evidence="1 2" key="1">
    <citation type="journal article" date="2019" name="Sci. Rep.">
        <title>Orb-weaving spider Araneus ventricosus genome elucidates the spidroin gene catalogue.</title>
        <authorList>
            <person name="Kono N."/>
            <person name="Nakamura H."/>
            <person name="Ohtoshi R."/>
            <person name="Moran D.A.P."/>
            <person name="Shinohara A."/>
            <person name="Yoshida Y."/>
            <person name="Fujiwara M."/>
            <person name="Mori M."/>
            <person name="Tomita M."/>
            <person name="Arakawa K."/>
        </authorList>
    </citation>
    <scope>NUCLEOTIDE SEQUENCE [LARGE SCALE GENOMIC DNA]</scope>
</reference>
<gene>
    <name evidence="1" type="ORF">AVEN_34705_1</name>
</gene>
<evidence type="ECO:0000313" key="1">
    <source>
        <dbReference type="EMBL" id="GBL85555.1"/>
    </source>
</evidence>
<proteinExistence type="predicted"/>
<dbReference type="Proteomes" id="UP000499080">
    <property type="component" value="Unassembled WGS sequence"/>
</dbReference>
<comment type="caution">
    <text evidence="1">The sequence shown here is derived from an EMBL/GenBank/DDBJ whole genome shotgun (WGS) entry which is preliminary data.</text>
</comment>
<organism evidence="1 2">
    <name type="scientific">Araneus ventricosus</name>
    <name type="common">Orbweaver spider</name>
    <name type="synonym">Epeira ventricosa</name>
    <dbReference type="NCBI Taxonomy" id="182803"/>
    <lineage>
        <taxon>Eukaryota</taxon>
        <taxon>Metazoa</taxon>
        <taxon>Ecdysozoa</taxon>
        <taxon>Arthropoda</taxon>
        <taxon>Chelicerata</taxon>
        <taxon>Arachnida</taxon>
        <taxon>Araneae</taxon>
        <taxon>Araneomorphae</taxon>
        <taxon>Entelegynae</taxon>
        <taxon>Araneoidea</taxon>
        <taxon>Araneidae</taxon>
        <taxon>Araneus</taxon>
    </lineage>
</organism>
<dbReference type="OrthoDB" id="6407690at2759"/>
<keyword evidence="2" id="KW-1185">Reference proteome</keyword>
<evidence type="ECO:0000313" key="2">
    <source>
        <dbReference type="Proteomes" id="UP000499080"/>
    </source>
</evidence>